<dbReference type="PANTHER" id="PTHR43808">
    <property type="entry name" value="ACETYLORNITHINE DEACETYLASE"/>
    <property type="match status" value="1"/>
</dbReference>
<dbReference type="Proteomes" id="UP000317209">
    <property type="component" value="Unassembled WGS sequence"/>
</dbReference>
<keyword evidence="3" id="KW-0479">Metal-binding</keyword>
<evidence type="ECO:0000256" key="5">
    <source>
        <dbReference type="ARBA" id="ARBA00022833"/>
    </source>
</evidence>
<comment type="caution">
    <text evidence="7">The sequence shown here is derived from an EMBL/GenBank/DDBJ whole genome shotgun (WGS) entry which is preliminary data.</text>
</comment>
<dbReference type="Gene3D" id="3.30.70.360">
    <property type="match status" value="1"/>
</dbReference>
<evidence type="ECO:0000256" key="3">
    <source>
        <dbReference type="ARBA" id="ARBA00022723"/>
    </source>
</evidence>
<dbReference type="PROSITE" id="PS00758">
    <property type="entry name" value="ARGE_DAPE_CPG2_1"/>
    <property type="match status" value="1"/>
</dbReference>
<reference evidence="7 8" key="1">
    <citation type="submission" date="2019-06" db="EMBL/GenBank/DDBJ databases">
        <title>Sequencing the genomes of 1000 actinobacteria strains.</title>
        <authorList>
            <person name="Klenk H.-P."/>
        </authorList>
    </citation>
    <scope>NUCLEOTIDE SEQUENCE [LARGE SCALE GENOMIC DNA]</scope>
    <source>
        <strain evidence="7 8">DSM 20169</strain>
    </source>
</reference>
<dbReference type="NCBIfam" id="NF005913">
    <property type="entry name" value="PRK07906.1"/>
    <property type="match status" value="1"/>
</dbReference>
<dbReference type="AlphaFoldDB" id="A0A543BK49"/>
<dbReference type="OrthoDB" id="7055905at2"/>
<dbReference type="GO" id="GO:0046872">
    <property type="term" value="F:metal ion binding"/>
    <property type="evidence" value="ECO:0007669"/>
    <property type="project" value="UniProtKB-KW"/>
</dbReference>
<evidence type="ECO:0000256" key="2">
    <source>
        <dbReference type="ARBA" id="ARBA00006247"/>
    </source>
</evidence>
<protein>
    <submittedName>
        <fullName evidence="7">Acetylornithine deacetylase/succinyl-diaminopimelate desuccinylase-like protein</fullName>
    </submittedName>
</protein>
<dbReference type="EMBL" id="VFOX01000001">
    <property type="protein sequence ID" value="TQL85205.1"/>
    <property type="molecule type" value="Genomic_DNA"/>
</dbReference>
<evidence type="ECO:0000256" key="4">
    <source>
        <dbReference type="ARBA" id="ARBA00022801"/>
    </source>
</evidence>
<proteinExistence type="inferred from homology"/>
<organism evidence="7 8">
    <name type="scientific">Microbacterium saperdae</name>
    <dbReference type="NCBI Taxonomy" id="69368"/>
    <lineage>
        <taxon>Bacteria</taxon>
        <taxon>Bacillati</taxon>
        <taxon>Actinomycetota</taxon>
        <taxon>Actinomycetes</taxon>
        <taxon>Micrococcales</taxon>
        <taxon>Microbacteriaceae</taxon>
        <taxon>Microbacterium</taxon>
    </lineage>
</organism>
<dbReference type="RefSeq" id="WP_141871178.1">
    <property type="nucleotide sequence ID" value="NZ_VFOX01000001.1"/>
</dbReference>
<evidence type="ECO:0000313" key="7">
    <source>
        <dbReference type="EMBL" id="TQL85205.1"/>
    </source>
</evidence>
<comment type="similarity">
    <text evidence="2">Belongs to the peptidase M20A family.</text>
</comment>
<keyword evidence="5" id="KW-0862">Zinc</keyword>
<dbReference type="Gene3D" id="1.10.150.900">
    <property type="match status" value="1"/>
</dbReference>
<keyword evidence="8" id="KW-1185">Reference proteome</keyword>
<dbReference type="InterPro" id="IPR001261">
    <property type="entry name" value="ArgE/DapE_CS"/>
</dbReference>
<dbReference type="Pfam" id="PF07687">
    <property type="entry name" value="M20_dimer"/>
    <property type="match status" value="1"/>
</dbReference>
<evidence type="ECO:0000256" key="1">
    <source>
        <dbReference type="ARBA" id="ARBA00001947"/>
    </source>
</evidence>
<dbReference type="Gene3D" id="3.40.630.10">
    <property type="entry name" value="Zn peptidases"/>
    <property type="match status" value="1"/>
</dbReference>
<dbReference type="InterPro" id="IPR002933">
    <property type="entry name" value="Peptidase_M20"/>
</dbReference>
<evidence type="ECO:0000313" key="8">
    <source>
        <dbReference type="Proteomes" id="UP000317209"/>
    </source>
</evidence>
<accession>A0A543BK49</accession>
<dbReference type="InterPro" id="IPR050072">
    <property type="entry name" value="Peptidase_M20A"/>
</dbReference>
<dbReference type="SUPFAM" id="SSF55031">
    <property type="entry name" value="Bacterial exopeptidase dimerisation domain"/>
    <property type="match status" value="1"/>
</dbReference>
<dbReference type="InterPro" id="IPR036264">
    <property type="entry name" value="Bact_exopeptidase_dim_dom"/>
</dbReference>
<gene>
    <name evidence="7" type="ORF">FB560_0810</name>
</gene>
<dbReference type="Pfam" id="PF01546">
    <property type="entry name" value="Peptidase_M20"/>
    <property type="match status" value="1"/>
</dbReference>
<comment type="cofactor">
    <cofactor evidence="1">
        <name>Zn(2+)</name>
        <dbReference type="ChEBI" id="CHEBI:29105"/>
    </cofactor>
</comment>
<dbReference type="SUPFAM" id="SSF53187">
    <property type="entry name" value="Zn-dependent exopeptidases"/>
    <property type="match status" value="1"/>
</dbReference>
<name>A0A543BK49_9MICO</name>
<dbReference type="InterPro" id="IPR011650">
    <property type="entry name" value="Peptidase_M20_dimer"/>
</dbReference>
<feature type="domain" description="Peptidase M20 dimerisation" evidence="6">
    <location>
        <begin position="201"/>
        <end position="338"/>
    </location>
</feature>
<evidence type="ECO:0000259" key="6">
    <source>
        <dbReference type="Pfam" id="PF07687"/>
    </source>
</evidence>
<dbReference type="GO" id="GO:0016787">
    <property type="term" value="F:hydrolase activity"/>
    <property type="evidence" value="ECO:0007669"/>
    <property type="project" value="UniProtKB-KW"/>
</dbReference>
<dbReference type="PANTHER" id="PTHR43808:SF8">
    <property type="entry name" value="PEPTIDASE M20 DIMERISATION DOMAIN-CONTAINING PROTEIN"/>
    <property type="match status" value="1"/>
</dbReference>
<keyword evidence="4" id="KW-0378">Hydrolase</keyword>
<sequence length="444" mass="47284">MSHPSTATRLSAAELCARLIRFDTSNYGDGRSAGEHDIASWIHSALKHAGYAAQIVGPEPARASVVLRVPGEDRTLPALLVHAHTDVVPVEPSQWSVPAFAGHIADGYVWGRGATDMKDMVASILRTLLNWAEHDIRPRRDIVVAFVADEESGGEHGAAWLVQHMPELFTGVEVAIGESGGDAIELVANDGTPLRVYPIATGERGTLQLRIHARGTGGHGSRPQADQALTRVIDTCQRINAYEWPLRLTDTVREYIATIDLALGNDPQLDTATGIASSIQRLGSAGEVAEAITRCTATTTVLNAGVKVNVIPASAEAQLDVRCLPGTEDEVVATLVNLIGDDVEWEFLSRCSPVTAPYPSHWFDAMRAAILTQDADAITPPVWLGGGTDAKAFSELGIACYGFAPLTADSAGRRPGGAHGADERNPVEAIDGGQRVLEQFLTHV</sequence>